<dbReference type="PATRIC" id="fig|911238.3.peg.1152"/>
<dbReference type="AlphaFoldDB" id="G5JIR2"/>
<evidence type="ECO:0000313" key="1">
    <source>
        <dbReference type="EMBL" id="EHJ07915.1"/>
    </source>
</evidence>
<reference evidence="1 2" key="1">
    <citation type="journal article" date="2012" name="BMC Genomics">
        <title>Comparative genomic analysis of the genus Staphylococcus including Staphylococcus aureus and its newly described sister species Staphylococcus simiae.</title>
        <authorList>
            <person name="Suzuki H."/>
            <person name="Lefebure T."/>
            <person name="Pavinski Bitar P."/>
            <person name="Stanhope M.J."/>
        </authorList>
    </citation>
    <scope>NUCLEOTIDE SEQUENCE [LARGE SCALE GENOMIC DNA]</scope>
    <source>
        <strain evidence="1 2">CCM 7213</strain>
    </source>
</reference>
<comment type="caution">
    <text evidence="1">The sequence shown here is derived from an EMBL/GenBank/DDBJ whole genome shotgun (WGS) entry which is preliminary data.</text>
</comment>
<dbReference type="EMBL" id="AEUN01000414">
    <property type="protein sequence ID" value="EHJ07915.1"/>
    <property type="molecule type" value="Genomic_DNA"/>
</dbReference>
<dbReference type="Proteomes" id="UP000005413">
    <property type="component" value="Unassembled WGS sequence"/>
</dbReference>
<dbReference type="RefSeq" id="WP_002463922.1">
    <property type="nucleotide sequence ID" value="NZ_AEUN01000414.1"/>
</dbReference>
<sequence>MAEWHINNQSSKQLVIQQNEQQISIVQPLSNGSYNILADIMMDNQQVLINDKSLFVSADFKQLELNIFDTNDAK</sequence>
<organism evidence="1 2">
    <name type="scientific">Staphylococcus simiae CCM 7213 = CCUG 51256</name>
    <dbReference type="NCBI Taxonomy" id="911238"/>
    <lineage>
        <taxon>Bacteria</taxon>
        <taxon>Bacillati</taxon>
        <taxon>Bacillota</taxon>
        <taxon>Bacilli</taxon>
        <taxon>Bacillales</taxon>
        <taxon>Staphylococcaceae</taxon>
        <taxon>Staphylococcus</taxon>
    </lineage>
</organism>
<name>G5JIR2_9STAP</name>
<keyword evidence="2" id="KW-1185">Reference proteome</keyword>
<evidence type="ECO:0000313" key="2">
    <source>
        <dbReference type="Proteomes" id="UP000005413"/>
    </source>
</evidence>
<accession>G5JIR2</accession>
<gene>
    <name evidence="1" type="ORF">SS7213T_06751</name>
</gene>
<proteinExistence type="predicted"/>
<protein>
    <submittedName>
        <fullName evidence="1">Uncharacterized protein</fullName>
    </submittedName>
</protein>
<dbReference type="OrthoDB" id="2408005at2"/>